<dbReference type="SUPFAM" id="SSF55729">
    <property type="entry name" value="Acyl-CoA N-acyltransferases (Nat)"/>
    <property type="match status" value="1"/>
</dbReference>
<comment type="subcellular location">
    <subcellularLocation>
        <location evidence="2">Cytoplasm</location>
    </subcellularLocation>
    <subcellularLocation>
        <location evidence="1">Nucleus</location>
    </subcellularLocation>
</comment>
<comment type="catalytic activity">
    <reaction evidence="8">
        <text>N-terminal L-methionyl-L-isoleucyl-[protein] + acetyl-CoA = N-terminal N(alpha)-acetyl-L-methionyl-L-isoleucyl-[protein] + CoA + H(+)</text>
        <dbReference type="Rhea" id="RHEA:50524"/>
        <dbReference type="Rhea" id="RHEA-COMP:12713"/>
        <dbReference type="Rhea" id="RHEA-COMP:12714"/>
        <dbReference type="ChEBI" id="CHEBI:15378"/>
        <dbReference type="ChEBI" id="CHEBI:57287"/>
        <dbReference type="ChEBI" id="CHEBI:57288"/>
        <dbReference type="ChEBI" id="CHEBI:133379"/>
        <dbReference type="ChEBI" id="CHEBI:133380"/>
        <dbReference type="EC" id="2.3.1.256"/>
    </reaction>
</comment>
<evidence type="ECO:0000256" key="6">
    <source>
        <dbReference type="ARBA" id="ARBA00023315"/>
    </source>
</evidence>
<evidence type="ECO:0000256" key="5">
    <source>
        <dbReference type="ARBA" id="ARBA00023242"/>
    </source>
</evidence>
<evidence type="ECO:0000256" key="13">
    <source>
        <dbReference type="ARBA" id="ARBA00066994"/>
    </source>
</evidence>
<evidence type="ECO:0000256" key="8">
    <source>
        <dbReference type="ARBA" id="ARBA00050754"/>
    </source>
</evidence>
<reference evidence="19" key="1">
    <citation type="submission" date="2017-02" db="UniProtKB">
        <authorList>
            <consortium name="WormBaseParasite"/>
        </authorList>
    </citation>
    <scope>IDENTIFICATION</scope>
</reference>
<dbReference type="Gene3D" id="3.40.630.30">
    <property type="match status" value="1"/>
</dbReference>
<evidence type="ECO:0000256" key="15">
    <source>
        <dbReference type="ARBA" id="ARBA00078622"/>
    </source>
</evidence>
<comment type="catalytic activity">
    <reaction evidence="9">
        <text>N-terminal L-methionyl-L-leucyl-[protein] + acetyl-CoA = N-terminal N(alpha)-acetyl-L-methionyl-L-leucyl-[protein] + CoA + H(+)</text>
        <dbReference type="Rhea" id="RHEA:50520"/>
        <dbReference type="Rhea" id="RHEA-COMP:12711"/>
        <dbReference type="Rhea" id="RHEA-COMP:12712"/>
        <dbReference type="ChEBI" id="CHEBI:15378"/>
        <dbReference type="ChEBI" id="CHEBI:57287"/>
        <dbReference type="ChEBI" id="CHEBI:57288"/>
        <dbReference type="ChEBI" id="CHEBI:133377"/>
        <dbReference type="ChEBI" id="CHEBI:133378"/>
        <dbReference type="EC" id="2.3.1.256"/>
    </reaction>
</comment>
<feature type="domain" description="N-acetyltransferase" evidence="16">
    <location>
        <begin position="110"/>
        <end position="261"/>
    </location>
</feature>
<dbReference type="InterPro" id="IPR016181">
    <property type="entry name" value="Acyl_CoA_acyltransferase"/>
</dbReference>
<comment type="catalytic activity">
    <reaction evidence="10">
        <text>N-terminal L-methionyl-L-tyrosyl-[protein] + acetyl-CoA = N-terminal N(alpha)-acetyl-L-methionyl-L-tyrosyl-[protein] + CoA + H(+)</text>
        <dbReference type="Rhea" id="RHEA:50532"/>
        <dbReference type="Rhea" id="RHEA-COMP:12717"/>
        <dbReference type="Rhea" id="RHEA-COMP:12718"/>
        <dbReference type="ChEBI" id="CHEBI:15378"/>
        <dbReference type="ChEBI" id="CHEBI:57287"/>
        <dbReference type="ChEBI" id="CHEBI:57288"/>
        <dbReference type="ChEBI" id="CHEBI:133384"/>
        <dbReference type="ChEBI" id="CHEBI:133385"/>
        <dbReference type="EC" id="2.3.1.256"/>
    </reaction>
</comment>
<evidence type="ECO:0000313" key="17">
    <source>
        <dbReference type="EMBL" id="VDN93764.1"/>
    </source>
</evidence>
<dbReference type="Proteomes" id="UP000278627">
    <property type="component" value="Unassembled WGS sequence"/>
</dbReference>
<evidence type="ECO:0000313" key="18">
    <source>
        <dbReference type="Proteomes" id="UP000278627"/>
    </source>
</evidence>
<keyword evidence="6" id="KW-0012">Acyltransferase</keyword>
<evidence type="ECO:0000256" key="4">
    <source>
        <dbReference type="ARBA" id="ARBA00022679"/>
    </source>
</evidence>
<dbReference type="InterPro" id="IPR000182">
    <property type="entry name" value="GNAT_dom"/>
</dbReference>
<evidence type="ECO:0000256" key="11">
    <source>
        <dbReference type="ARBA" id="ARBA00052362"/>
    </source>
</evidence>
<gene>
    <name evidence="17" type="ORF">BPAG_LOCUS12578</name>
</gene>
<keyword evidence="5" id="KW-0539">Nucleus</keyword>
<dbReference type="WBParaSite" id="BPAG_0001261601-mRNA-1">
    <property type="protein sequence ID" value="BPAG_0001261601-mRNA-1"/>
    <property type="gene ID" value="BPAG_0001261601"/>
</dbReference>
<sequence>MEKGVEICPHPNSNSNSVEVLDEAILTLKRCLTLTNESSSGKCVEEIDEIKNERIEGEEANYLFTIDTEQVDEISSTQVTQCTMEDCTQNGSVAEAESQTVVSSIKIRRIHIVEYENEYQMADIMRLITKVLSEPYSIYTYRYFIHNWPKLCLLALDENDDKYVGAIVCKLDLSRENRRRGYIAMLAVDESCRKMGIGTRLVQKAISNMQEMGCDQVVLETEVTNSDALRLYSNLGFIREKRLFRYYLNGVDAYRLKLFLTTINESLLLDPPMFLGSTQCVP</sequence>
<evidence type="ECO:0000256" key="1">
    <source>
        <dbReference type="ARBA" id="ARBA00004123"/>
    </source>
</evidence>
<dbReference type="PANTHER" id="PTHR45896">
    <property type="entry name" value="N-ALPHA-ACETYLTRANSFERASE 30"/>
    <property type="match status" value="1"/>
</dbReference>
<proteinExistence type="inferred from homology"/>
<dbReference type="STRING" id="6280.A0A0N4TUX6"/>
<dbReference type="CDD" id="cd04301">
    <property type="entry name" value="NAT_SF"/>
    <property type="match status" value="1"/>
</dbReference>
<evidence type="ECO:0000259" key="16">
    <source>
        <dbReference type="PROSITE" id="PS51186"/>
    </source>
</evidence>
<dbReference type="InterPro" id="IPR044542">
    <property type="entry name" value="NAA30-like"/>
</dbReference>
<dbReference type="Pfam" id="PF00583">
    <property type="entry name" value="Acetyltransf_1"/>
    <property type="match status" value="1"/>
</dbReference>
<comment type="catalytic activity">
    <reaction evidence="11">
        <text>N-terminal L-methionyl-L-phenylalanyl-[protein] + acetyl-CoA = N-terminal N(alpha)-acetyl-L-methionyl-L-phenylalanyl-[protein] + CoA + H(+)</text>
        <dbReference type="Rhea" id="RHEA:50528"/>
        <dbReference type="Rhea" id="RHEA-COMP:12715"/>
        <dbReference type="Rhea" id="RHEA-COMP:12716"/>
        <dbReference type="ChEBI" id="CHEBI:15378"/>
        <dbReference type="ChEBI" id="CHEBI:57287"/>
        <dbReference type="ChEBI" id="CHEBI:57288"/>
        <dbReference type="ChEBI" id="CHEBI:133382"/>
        <dbReference type="ChEBI" id="CHEBI:133383"/>
        <dbReference type="EC" id="2.3.1.256"/>
    </reaction>
</comment>
<evidence type="ECO:0000256" key="7">
    <source>
        <dbReference type="ARBA" id="ARBA00024025"/>
    </source>
</evidence>
<keyword evidence="3" id="KW-0963">Cytoplasm</keyword>
<evidence type="ECO:0000256" key="10">
    <source>
        <dbReference type="ARBA" id="ARBA00052207"/>
    </source>
</evidence>
<dbReference type="AlphaFoldDB" id="A0A0N4TUX6"/>
<evidence type="ECO:0000256" key="12">
    <source>
        <dbReference type="ARBA" id="ARBA00052477"/>
    </source>
</evidence>
<reference evidence="17 18" key="2">
    <citation type="submission" date="2018-11" db="EMBL/GenBank/DDBJ databases">
        <authorList>
            <consortium name="Pathogen Informatics"/>
        </authorList>
    </citation>
    <scope>NUCLEOTIDE SEQUENCE [LARGE SCALE GENOMIC DNA]</scope>
</reference>
<evidence type="ECO:0000256" key="14">
    <source>
        <dbReference type="ARBA" id="ARBA00076746"/>
    </source>
</evidence>
<dbReference type="PANTHER" id="PTHR45896:SF1">
    <property type="entry name" value="N-ALPHA-ACETYLTRANSFERASE 30"/>
    <property type="match status" value="1"/>
</dbReference>
<dbReference type="EMBL" id="UZAD01013304">
    <property type="protein sequence ID" value="VDN93764.1"/>
    <property type="molecule type" value="Genomic_DNA"/>
</dbReference>
<accession>A0A0N4TUX6</accession>
<comment type="catalytic activity">
    <reaction evidence="12">
        <text>N-terminal L-methionyl-L-tryptophyl-[protein] + acetyl-CoA = N-terminal N(alpha)-acetyl-L-methionyl-L-tryptophyl-[protein] + CoA + H(+)</text>
        <dbReference type="Rhea" id="RHEA:50560"/>
        <dbReference type="Rhea" id="RHEA-COMP:12724"/>
        <dbReference type="Rhea" id="RHEA-COMP:12725"/>
        <dbReference type="ChEBI" id="CHEBI:15378"/>
        <dbReference type="ChEBI" id="CHEBI:57287"/>
        <dbReference type="ChEBI" id="CHEBI:57288"/>
        <dbReference type="ChEBI" id="CHEBI:133386"/>
        <dbReference type="ChEBI" id="CHEBI:133387"/>
        <dbReference type="EC" id="2.3.1.256"/>
    </reaction>
</comment>
<evidence type="ECO:0000256" key="3">
    <source>
        <dbReference type="ARBA" id="ARBA00022490"/>
    </source>
</evidence>
<dbReference type="GO" id="GO:0031417">
    <property type="term" value="C:NatC complex"/>
    <property type="evidence" value="ECO:0007669"/>
    <property type="project" value="TreeGrafter"/>
</dbReference>
<evidence type="ECO:0000256" key="2">
    <source>
        <dbReference type="ARBA" id="ARBA00004496"/>
    </source>
</evidence>
<organism evidence="19">
    <name type="scientific">Brugia pahangi</name>
    <name type="common">Filarial nematode worm</name>
    <dbReference type="NCBI Taxonomy" id="6280"/>
    <lineage>
        <taxon>Eukaryota</taxon>
        <taxon>Metazoa</taxon>
        <taxon>Ecdysozoa</taxon>
        <taxon>Nematoda</taxon>
        <taxon>Chromadorea</taxon>
        <taxon>Rhabditida</taxon>
        <taxon>Spirurina</taxon>
        <taxon>Spiruromorpha</taxon>
        <taxon>Filarioidea</taxon>
        <taxon>Onchocercidae</taxon>
        <taxon>Brugia</taxon>
    </lineage>
</organism>
<comment type="similarity">
    <text evidence="7">Belongs to the acetyltransferase family. MAK3 subfamily.</text>
</comment>
<dbReference type="GO" id="GO:0120518">
    <property type="term" value="F:protein N-terminal-methionine acetyltransferase activity"/>
    <property type="evidence" value="ECO:0007669"/>
    <property type="project" value="UniProtKB-EC"/>
</dbReference>
<evidence type="ECO:0000313" key="19">
    <source>
        <dbReference type="WBParaSite" id="BPAG_0001261601-mRNA-1"/>
    </source>
</evidence>
<keyword evidence="4" id="KW-0808">Transferase</keyword>
<dbReference type="EC" id="2.3.1.256" evidence="13"/>
<evidence type="ECO:0000256" key="9">
    <source>
        <dbReference type="ARBA" id="ARBA00051225"/>
    </source>
</evidence>
<dbReference type="FunFam" id="3.40.630.30:FF:000010">
    <property type="entry name" value="Putative N-alpha-acetyltransferase 30"/>
    <property type="match status" value="1"/>
</dbReference>
<dbReference type="GO" id="GO:0005634">
    <property type="term" value="C:nucleus"/>
    <property type="evidence" value="ECO:0007669"/>
    <property type="project" value="UniProtKB-SubCell"/>
</dbReference>
<keyword evidence="18" id="KW-1185">Reference proteome</keyword>
<name>A0A0N4TUX6_BRUPA</name>
<dbReference type="PROSITE" id="PS51186">
    <property type="entry name" value="GNAT"/>
    <property type="match status" value="1"/>
</dbReference>
<protein>
    <recommendedName>
        <fullName evidence="13">N-terminal methionine N(alpha)-acetyltransferase NatC</fullName>
        <ecNumber evidence="13">2.3.1.256</ecNumber>
    </recommendedName>
    <alternativeName>
        <fullName evidence="14">N-acetyltransferase MAK3 homolog</fullName>
    </alternativeName>
    <alternativeName>
        <fullName evidence="15">NatC catalytic subunit</fullName>
    </alternativeName>
</protein>